<sequence length="425" mass="46412">MPATEMTTAEVPGVYRRLASAIGAAYWQAAVARQEDAIRSNHFLGDYLRSEYAIAYQLDRLRRLVARFGTVPHEACNDPSIFPSLAFAAQVLKVLDRSTVKQAKTFVKRVRTAFSSSENMHGLRLELLAATHFVRRGHRVAWHREKNGGSFDLLIEDLGPSGLEVECKSISANKGRRIHRRDALEFWGELWRDVAGVAQNLRSGLAVVLTVPYRLPIDAEERVALAREVVARIVAGSGATLGGGTEVRIESFDPATIEAAKDKGREDWRKAIDAATGTANREAAVYGTPAGGMLAFVMQSAVEDDVLDQVFSTLDDSAARQFTRKRGALFWVALQDIDADQLLSVQEQDSDPGEQPTALRLGVSDFLNRAPGHIVGVVFSSRSGLFPTVDGSTDSGGATNFFLKGESPLWHASFRDPLRAAGMTE</sequence>
<organism evidence="1 2">
    <name type="scientific">Undibacterium arcticum</name>
    <dbReference type="NCBI Taxonomy" id="1762892"/>
    <lineage>
        <taxon>Bacteria</taxon>
        <taxon>Pseudomonadati</taxon>
        <taxon>Pseudomonadota</taxon>
        <taxon>Betaproteobacteria</taxon>
        <taxon>Burkholderiales</taxon>
        <taxon>Oxalobacteraceae</taxon>
        <taxon>Undibacterium</taxon>
    </lineage>
</organism>
<comment type="caution">
    <text evidence="1">The sequence shown here is derived from an EMBL/GenBank/DDBJ whole genome shotgun (WGS) entry which is preliminary data.</text>
</comment>
<dbReference type="EMBL" id="JBHRTP010000052">
    <property type="protein sequence ID" value="MFC3109466.1"/>
    <property type="molecule type" value="Genomic_DNA"/>
</dbReference>
<proteinExistence type="predicted"/>
<dbReference type="Proteomes" id="UP001595530">
    <property type="component" value="Unassembled WGS sequence"/>
</dbReference>
<dbReference type="RefSeq" id="WP_390329276.1">
    <property type="nucleotide sequence ID" value="NZ_JBHRTP010000052.1"/>
</dbReference>
<keyword evidence="2" id="KW-1185">Reference proteome</keyword>
<gene>
    <name evidence="1" type="ORF">ACFOFO_16110</name>
</gene>
<reference evidence="2" key="1">
    <citation type="journal article" date="2019" name="Int. J. Syst. Evol. Microbiol.">
        <title>The Global Catalogue of Microorganisms (GCM) 10K type strain sequencing project: providing services to taxonomists for standard genome sequencing and annotation.</title>
        <authorList>
            <consortium name="The Broad Institute Genomics Platform"/>
            <consortium name="The Broad Institute Genome Sequencing Center for Infectious Disease"/>
            <person name="Wu L."/>
            <person name="Ma J."/>
        </authorList>
    </citation>
    <scope>NUCLEOTIDE SEQUENCE [LARGE SCALE GENOMIC DNA]</scope>
    <source>
        <strain evidence="2">KCTC 42986</strain>
    </source>
</reference>
<evidence type="ECO:0000313" key="1">
    <source>
        <dbReference type="EMBL" id="MFC3109466.1"/>
    </source>
</evidence>
<name>A0ABV7F5Y3_9BURK</name>
<accession>A0ABV7F5Y3</accession>
<evidence type="ECO:0000313" key="2">
    <source>
        <dbReference type="Proteomes" id="UP001595530"/>
    </source>
</evidence>
<protein>
    <submittedName>
        <fullName evidence="1">Uncharacterized protein</fullName>
    </submittedName>
</protein>